<comment type="caution">
    <text evidence="1">The sequence shown here is derived from an EMBL/GenBank/DDBJ whole genome shotgun (WGS) entry which is preliminary data.</text>
</comment>
<accession>A0A2T4ZFP6</accession>
<reference evidence="1 2" key="1">
    <citation type="submission" date="2018-04" db="EMBL/GenBank/DDBJ databases">
        <title>Genomic Encyclopedia of Archaeal and Bacterial Type Strains, Phase II (KMG-II): from individual species to whole genera.</title>
        <authorList>
            <person name="Goeker M."/>
        </authorList>
    </citation>
    <scope>NUCLEOTIDE SEQUENCE [LARGE SCALE GENOMIC DNA]</scope>
    <source>
        <strain evidence="1 2">DSM 25521</strain>
    </source>
</reference>
<dbReference type="RefSeq" id="WP_170118118.1">
    <property type="nucleotide sequence ID" value="NZ_PZZL01000002.1"/>
</dbReference>
<name>A0A2T4ZFP6_9HYPH</name>
<evidence type="ECO:0000313" key="1">
    <source>
        <dbReference type="EMBL" id="PTM60733.1"/>
    </source>
</evidence>
<protein>
    <submittedName>
        <fullName evidence="1">Uncharacterized protein</fullName>
    </submittedName>
</protein>
<proteinExistence type="predicted"/>
<evidence type="ECO:0000313" key="2">
    <source>
        <dbReference type="Proteomes" id="UP000241808"/>
    </source>
</evidence>
<sequence length="48" mass="5137">MNANMTADETTLPVIVAPPLSPDASFDADVADLHEVEWLTPAALSRKD</sequence>
<dbReference type="AlphaFoldDB" id="A0A2T4ZFP6"/>
<dbReference type="EMBL" id="PZZL01000002">
    <property type="protein sequence ID" value="PTM60733.1"/>
    <property type="molecule type" value="Genomic_DNA"/>
</dbReference>
<dbReference type="Proteomes" id="UP000241808">
    <property type="component" value="Unassembled WGS sequence"/>
</dbReference>
<organism evidence="1 2">
    <name type="scientific">Phreatobacter oligotrophus</name>
    <dbReference type="NCBI Taxonomy" id="1122261"/>
    <lineage>
        <taxon>Bacteria</taxon>
        <taxon>Pseudomonadati</taxon>
        <taxon>Pseudomonadota</taxon>
        <taxon>Alphaproteobacteria</taxon>
        <taxon>Hyphomicrobiales</taxon>
        <taxon>Phreatobacteraceae</taxon>
        <taxon>Phreatobacter</taxon>
    </lineage>
</organism>
<keyword evidence="2" id="KW-1185">Reference proteome</keyword>
<gene>
    <name evidence="1" type="ORF">C8P69_102115</name>
</gene>